<dbReference type="InterPro" id="IPR011545">
    <property type="entry name" value="DEAD/DEAH_box_helicase_dom"/>
</dbReference>
<evidence type="ECO:0000259" key="15">
    <source>
        <dbReference type="PROSITE" id="PS51192"/>
    </source>
</evidence>
<dbReference type="GO" id="GO:0003724">
    <property type="term" value="F:RNA helicase activity"/>
    <property type="evidence" value="ECO:0007669"/>
    <property type="project" value="UniProtKB-EC"/>
</dbReference>
<comment type="similarity">
    <text evidence="9">Belongs to the DEAD box helicase family. DDX52/ROK1 subfamily.</text>
</comment>
<keyword evidence="3 13" id="KW-0547">Nucleotide-binding</keyword>
<dbReference type="GO" id="GO:0010468">
    <property type="term" value="P:regulation of gene expression"/>
    <property type="evidence" value="ECO:0007669"/>
    <property type="project" value="UniProtKB-ARBA"/>
</dbReference>
<feature type="region of interest" description="Disordered" evidence="14">
    <location>
        <begin position="52"/>
        <end position="78"/>
    </location>
</feature>
<dbReference type="GO" id="GO:0016787">
    <property type="term" value="F:hydrolase activity"/>
    <property type="evidence" value="ECO:0007669"/>
    <property type="project" value="UniProtKB-KW"/>
</dbReference>
<evidence type="ECO:0000256" key="9">
    <source>
        <dbReference type="ARBA" id="ARBA00024355"/>
    </source>
</evidence>
<sequence length="616" mass="70493">MDAFDLFKKLSAGTKFDKKRFQSDTERFQITKKPIHNDGNIKANIKLENNDLSLSNKRKRENNEENEETEIDNNNSEHVQHSLNLFSDVSLPNDDKKCIKKKKIMTEDKKHKLEQEKLSQFRNKHGISVIGQRIPNPIASFNELAINYNIAQDLIQNIEKCGYETPTPIQMQAIPILLENRQILACAPTGSGKTLAFILPILHHLKGPRKLGFRAIILSPTRELAKQTYRECVKLSEGRDFRVHIISKIKQSLEKYGSKSSQQFDILITTPKRLEFLLKQDPPAISLKNVEWLIIDEADKLFEDGTRSFRDQLEQISKACSNEKLCRAMFSATNTKVVIKWCRKNLKGLVSVAIGNQNAAAELVEQELLFVGSERGKLVEFRNIINRGMSPPVLVFVQSKERAQELFNELIYDGINVDVIHADRTQLQRDNTVKCFREGKIWVLICTELMGRGIDFKGVNLVINYDFPPSTISYIHRIGRTGRAGRKGKAITFFTEQDTANLPGIAAIMRASGCNVPEYMLTMKKHRKIERKKLEKRAPKRDTISTILKRNRRKTNQQQENKSEQGVKVETKEKNGKRKKISLSNNPKLTYKTGNKKNKKFSNKSSKVSKINKSSE</sequence>
<dbReference type="GO" id="GO:0005829">
    <property type="term" value="C:cytosol"/>
    <property type="evidence" value="ECO:0007669"/>
    <property type="project" value="TreeGrafter"/>
</dbReference>
<feature type="short sequence motif" description="Q motif" evidence="12">
    <location>
        <begin position="139"/>
        <end position="171"/>
    </location>
</feature>
<keyword evidence="4 13" id="KW-0378">Hydrolase</keyword>
<dbReference type="Pfam" id="PF00271">
    <property type="entry name" value="Helicase_C"/>
    <property type="match status" value="1"/>
</dbReference>
<dbReference type="CDD" id="cd17957">
    <property type="entry name" value="DEADc_DDX52"/>
    <property type="match status" value="1"/>
</dbReference>
<feature type="region of interest" description="Disordered" evidence="14">
    <location>
        <begin position="549"/>
        <end position="616"/>
    </location>
</feature>
<dbReference type="InterPro" id="IPR000629">
    <property type="entry name" value="RNA-helicase_DEAD-box_CS"/>
</dbReference>
<evidence type="ECO:0000256" key="10">
    <source>
        <dbReference type="ARBA" id="ARBA00044533"/>
    </source>
</evidence>
<feature type="domain" description="DEAD-box RNA helicase Q" evidence="17">
    <location>
        <begin position="139"/>
        <end position="171"/>
    </location>
</feature>
<organism evidence="18 19">
    <name type="scientific">Microctonus aethiopoides</name>
    <dbReference type="NCBI Taxonomy" id="144406"/>
    <lineage>
        <taxon>Eukaryota</taxon>
        <taxon>Metazoa</taxon>
        <taxon>Ecdysozoa</taxon>
        <taxon>Arthropoda</taxon>
        <taxon>Hexapoda</taxon>
        <taxon>Insecta</taxon>
        <taxon>Pterygota</taxon>
        <taxon>Neoptera</taxon>
        <taxon>Endopterygota</taxon>
        <taxon>Hymenoptera</taxon>
        <taxon>Apocrita</taxon>
        <taxon>Ichneumonoidea</taxon>
        <taxon>Braconidae</taxon>
        <taxon>Euphorinae</taxon>
        <taxon>Microctonus</taxon>
    </lineage>
</organism>
<name>A0AA39C4D1_9HYME</name>
<evidence type="ECO:0000313" key="18">
    <source>
        <dbReference type="EMBL" id="KAK0157657.1"/>
    </source>
</evidence>
<dbReference type="PROSITE" id="PS51192">
    <property type="entry name" value="HELICASE_ATP_BIND_1"/>
    <property type="match status" value="1"/>
</dbReference>
<dbReference type="PROSITE" id="PS51195">
    <property type="entry name" value="Q_MOTIF"/>
    <property type="match status" value="1"/>
</dbReference>
<keyword evidence="7" id="KW-0694">RNA-binding</keyword>
<feature type="compositionally biased region" description="Low complexity" evidence="14">
    <location>
        <begin position="603"/>
        <end position="616"/>
    </location>
</feature>
<comment type="catalytic activity">
    <reaction evidence="11">
        <text>ATP + H2O = ADP + phosphate + H(+)</text>
        <dbReference type="Rhea" id="RHEA:13065"/>
        <dbReference type="ChEBI" id="CHEBI:15377"/>
        <dbReference type="ChEBI" id="CHEBI:15378"/>
        <dbReference type="ChEBI" id="CHEBI:30616"/>
        <dbReference type="ChEBI" id="CHEBI:43474"/>
        <dbReference type="ChEBI" id="CHEBI:456216"/>
        <dbReference type="EC" id="3.6.4.13"/>
    </reaction>
</comment>
<keyword evidence="19" id="KW-1185">Reference proteome</keyword>
<dbReference type="PROSITE" id="PS51194">
    <property type="entry name" value="HELICASE_CTER"/>
    <property type="match status" value="1"/>
</dbReference>
<evidence type="ECO:0000256" key="3">
    <source>
        <dbReference type="ARBA" id="ARBA00022741"/>
    </source>
</evidence>
<evidence type="ECO:0000256" key="12">
    <source>
        <dbReference type="PROSITE-ProRule" id="PRU00552"/>
    </source>
</evidence>
<keyword evidence="8" id="KW-0539">Nucleus</keyword>
<dbReference type="EC" id="3.6.4.13" evidence="2"/>
<evidence type="ECO:0000256" key="2">
    <source>
        <dbReference type="ARBA" id="ARBA00012552"/>
    </source>
</evidence>
<evidence type="ECO:0000256" key="1">
    <source>
        <dbReference type="ARBA" id="ARBA00004604"/>
    </source>
</evidence>
<dbReference type="SMART" id="SM00487">
    <property type="entry name" value="DEXDc"/>
    <property type="match status" value="1"/>
</dbReference>
<dbReference type="PANTHER" id="PTHR47959">
    <property type="entry name" value="ATP-DEPENDENT RNA HELICASE RHLE-RELATED"/>
    <property type="match status" value="1"/>
</dbReference>
<dbReference type="GO" id="GO:0005524">
    <property type="term" value="F:ATP binding"/>
    <property type="evidence" value="ECO:0007669"/>
    <property type="project" value="UniProtKB-KW"/>
</dbReference>
<gene>
    <name evidence="18" type="ORF">PV328_011368</name>
</gene>
<dbReference type="PROSITE" id="PS00039">
    <property type="entry name" value="DEAD_ATP_HELICASE"/>
    <property type="match status" value="1"/>
</dbReference>
<dbReference type="AlphaFoldDB" id="A0AA39C4D1"/>
<feature type="domain" description="Helicase C-terminal" evidence="16">
    <location>
        <begin position="363"/>
        <end position="524"/>
    </location>
</feature>
<dbReference type="InterPro" id="IPR001650">
    <property type="entry name" value="Helicase_C-like"/>
</dbReference>
<dbReference type="PANTHER" id="PTHR47959:SF15">
    <property type="entry name" value="RNA HELICASE"/>
    <property type="match status" value="1"/>
</dbReference>
<protein>
    <recommendedName>
        <fullName evidence="10">Probable ATP-dependent RNA helicase DDX52</fullName>
        <ecNumber evidence="2">3.6.4.13</ecNumber>
    </recommendedName>
</protein>
<evidence type="ECO:0000256" key="8">
    <source>
        <dbReference type="ARBA" id="ARBA00023242"/>
    </source>
</evidence>
<dbReference type="FunFam" id="3.40.50.300:FF:000759">
    <property type="entry name" value="probable ATP-dependent RNA helicase DDX52"/>
    <property type="match status" value="1"/>
</dbReference>
<dbReference type="GO" id="GO:0003723">
    <property type="term" value="F:RNA binding"/>
    <property type="evidence" value="ECO:0007669"/>
    <property type="project" value="UniProtKB-KW"/>
</dbReference>
<dbReference type="InterPro" id="IPR027417">
    <property type="entry name" value="P-loop_NTPase"/>
</dbReference>
<dbReference type="GO" id="GO:0030490">
    <property type="term" value="P:maturation of SSU-rRNA"/>
    <property type="evidence" value="ECO:0007669"/>
    <property type="project" value="InterPro"/>
</dbReference>
<accession>A0AA39C4D1</accession>
<reference evidence="18" key="2">
    <citation type="submission" date="2023-03" db="EMBL/GenBank/DDBJ databases">
        <authorList>
            <person name="Inwood S.N."/>
            <person name="Skelly J.G."/>
            <person name="Guhlin J."/>
            <person name="Harrop T.W.R."/>
            <person name="Goldson S.G."/>
            <person name="Dearden P.K."/>
        </authorList>
    </citation>
    <scope>NUCLEOTIDE SEQUENCE</scope>
    <source>
        <strain evidence="18">Irish</strain>
        <tissue evidence="18">Whole body</tissue>
    </source>
</reference>
<dbReference type="CDD" id="cd18787">
    <property type="entry name" value="SF2_C_DEAD"/>
    <property type="match status" value="1"/>
</dbReference>
<proteinExistence type="inferred from homology"/>
<evidence type="ECO:0000259" key="16">
    <source>
        <dbReference type="PROSITE" id="PS51194"/>
    </source>
</evidence>
<evidence type="ECO:0000256" key="7">
    <source>
        <dbReference type="ARBA" id="ARBA00022884"/>
    </source>
</evidence>
<evidence type="ECO:0000313" key="19">
    <source>
        <dbReference type="Proteomes" id="UP001168990"/>
    </source>
</evidence>
<evidence type="ECO:0000256" key="14">
    <source>
        <dbReference type="SAM" id="MobiDB-lite"/>
    </source>
</evidence>
<evidence type="ECO:0000256" key="6">
    <source>
        <dbReference type="ARBA" id="ARBA00022840"/>
    </source>
</evidence>
<dbReference type="EMBL" id="JAQQBS010001425">
    <property type="protein sequence ID" value="KAK0157657.1"/>
    <property type="molecule type" value="Genomic_DNA"/>
</dbReference>
<dbReference type="SUPFAM" id="SSF52540">
    <property type="entry name" value="P-loop containing nucleoside triphosphate hydrolases"/>
    <property type="match status" value="1"/>
</dbReference>
<evidence type="ECO:0000256" key="5">
    <source>
        <dbReference type="ARBA" id="ARBA00022806"/>
    </source>
</evidence>
<keyword evidence="6 13" id="KW-0067">ATP-binding</keyword>
<dbReference type="Pfam" id="PF00270">
    <property type="entry name" value="DEAD"/>
    <property type="match status" value="1"/>
</dbReference>
<dbReference type="Proteomes" id="UP001168990">
    <property type="component" value="Unassembled WGS sequence"/>
</dbReference>
<dbReference type="GO" id="GO:0005730">
    <property type="term" value="C:nucleolus"/>
    <property type="evidence" value="ECO:0007669"/>
    <property type="project" value="UniProtKB-SubCell"/>
</dbReference>
<feature type="compositionally biased region" description="Basic and acidic residues" evidence="14">
    <location>
        <begin position="561"/>
        <end position="574"/>
    </location>
</feature>
<dbReference type="InterPro" id="IPR044764">
    <property type="entry name" value="DDX52/Rok1_DEADc"/>
</dbReference>
<feature type="domain" description="Helicase ATP-binding" evidence="15">
    <location>
        <begin position="174"/>
        <end position="352"/>
    </location>
</feature>
<dbReference type="SMART" id="SM00490">
    <property type="entry name" value="HELICc"/>
    <property type="match status" value="1"/>
</dbReference>
<evidence type="ECO:0000256" key="4">
    <source>
        <dbReference type="ARBA" id="ARBA00022801"/>
    </source>
</evidence>
<dbReference type="InterPro" id="IPR014001">
    <property type="entry name" value="Helicase_ATP-bd"/>
</dbReference>
<dbReference type="InterPro" id="IPR050079">
    <property type="entry name" value="DEAD_box_RNA_helicase"/>
</dbReference>
<comment type="subcellular location">
    <subcellularLocation>
        <location evidence="1">Nucleus</location>
        <location evidence="1">Nucleolus</location>
    </subcellularLocation>
</comment>
<keyword evidence="5 13" id="KW-0347">Helicase</keyword>
<dbReference type="InterPro" id="IPR014014">
    <property type="entry name" value="RNA_helicase_DEAD_Q_motif"/>
</dbReference>
<evidence type="ECO:0000259" key="17">
    <source>
        <dbReference type="PROSITE" id="PS51195"/>
    </source>
</evidence>
<evidence type="ECO:0000256" key="13">
    <source>
        <dbReference type="RuleBase" id="RU000492"/>
    </source>
</evidence>
<evidence type="ECO:0000256" key="11">
    <source>
        <dbReference type="ARBA" id="ARBA00047984"/>
    </source>
</evidence>
<comment type="caution">
    <text evidence="18">The sequence shown here is derived from an EMBL/GenBank/DDBJ whole genome shotgun (WGS) entry which is preliminary data.</text>
</comment>
<reference evidence="18" key="1">
    <citation type="journal article" date="2023" name="bioRxiv">
        <title>Scaffold-level genome assemblies of two parasitoid biocontrol wasps reveal the parthenogenesis mechanism and an associated novel virus.</title>
        <authorList>
            <person name="Inwood S."/>
            <person name="Skelly J."/>
            <person name="Guhlin J."/>
            <person name="Harrop T."/>
            <person name="Goldson S."/>
            <person name="Dearden P."/>
        </authorList>
    </citation>
    <scope>NUCLEOTIDE SEQUENCE</scope>
    <source>
        <strain evidence="18">Irish</strain>
        <tissue evidence="18">Whole body</tissue>
    </source>
</reference>
<dbReference type="Gene3D" id="3.40.50.300">
    <property type="entry name" value="P-loop containing nucleotide triphosphate hydrolases"/>
    <property type="match status" value="2"/>
</dbReference>